<dbReference type="GO" id="GO:0005248">
    <property type="term" value="F:voltage-gated sodium channel activity"/>
    <property type="evidence" value="ECO:0007669"/>
    <property type="project" value="TreeGrafter"/>
</dbReference>
<sequence length="159" mass="18404">MFIMLFIGLNMLTMTMDHYQQTETFSKTLDFLNMIFIVIFTSECLLKIFALRYHYFVEPWNLFDFVVVILSILGLVLSDIIEKYFVSPTLLRVVRVAKVGRVLRLVKGAKGIRTLLFALAMSLPALFNICLLLFLVMFIFAIFGMSFFMHCKDKSGLDD</sequence>
<evidence type="ECO:0000256" key="3">
    <source>
        <dbReference type="ARBA" id="ARBA00022989"/>
    </source>
</evidence>
<keyword evidence="7" id="KW-1185">Reference proteome</keyword>
<dbReference type="Gene3D" id="1.20.120.350">
    <property type="entry name" value="Voltage-gated potassium channels. Chain C"/>
    <property type="match status" value="1"/>
</dbReference>
<keyword evidence="3" id="KW-1133">Transmembrane helix</keyword>
<evidence type="ECO:0000256" key="2">
    <source>
        <dbReference type="ARBA" id="ARBA00022692"/>
    </source>
</evidence>
<dbReference type="FunFam" id="1.20.120.350:FF:000023">
    <property type="entry name" value="Sodium channel protein"/>
    <property type="match status" value="1"/>
</dbReference>
<evidence type="ECO:0000259" key="5">
    <source>
        <dbReference type="Pfam" id="PF00520"/>
    </source>
</evidence>
<dbReference type="GO" id="GO:0086010">
    <property type="term" value="P:membrane depolarization during action potential"/>
    <property type="evidence" value="ECO:0007669"/>
    <property type="project" value="TreeGrafter"/>
</dbReference>
<dbReference type="PANTHER" id="PTHR10037">
    <property type="entry name" value="VOLTAGE-GATED CATION CHANNEL CALCIUM AND SODIUM"/>
    <property type="match status" value="1"/>
</dbReference>
<evidence type="ECO:0000256" key="4">
    <source>
        <dbReference type="ARBA" id="ARBA00023136"/>
    </source>
</evidence>
<dbReference type="InterPro" id="IPR027359">
    <property type="entry name" value="Volt_channel_dom_sf"/>
</dbReference>
<comment type="subcellular location">
    <subcellularLocation>
        <location evidence="1">Membrane</location>
        <topology evidence="1">Multi-pass membrane protein</topology>
    </subcellularLocation>
</comment>
<dbReference type="Proteomes" id="UP000092462">
    <property type="component" value="Unassembled WGS sequence"/>
</dbReference>
<dbReference type="PANTHER" id="PTHR10037:SF288">
    <property type="entry name" value="SODIUM CHANNEL PROTEIN PARA"/>
    <property type="match status" value="1"/>
</dbReference>
<feature type="domain" description="Ion transport" evidence="5">
    <location>
        <begin position="1"/>
        <end position="150"/>
    </location>
</feature>
<organism evidence="6 7">
    <name type="scientific">Phlebotomus papatasi</name>
    <name type="common">Sandfly</name>
    <dbReference type="NCBI Taxonomy" id="29031"/>
    <lineage>
        <taxon>Eukaryota</taxon>
        <taxon>Metazoa</taxon>
        <taxon>Ecdysozoa</taxon>
        <taxon>Arthropoda</taxon>
        <taxon>Hexapoda</taxon>
        <taxon>Insecta</taxon>
        <taxon>Pterygota</taxon>
        <taxon>Neoptera</taxon>
        <taxon>Endopterygota</taxon>
        <taxon>Diptera</taxon>
        <taxon>Nematocera</taxon>
        <taxon>Psychodoidea</taxon>
        <taxon>Psychodidae</taxon>
        <taxon>Phlebotomus</taxon>
        <taxon>Phlebotomus</taxon>
    </lineage>
</organism>
<dbReference type="GO" id="GO:0019228">
    <property type="term" value="P:neuronal action potential"/>
    <property type="evidence" value="ECO:0007669"/>
    <property type="project" value="TreeGrafter"/>
</dbReference>
<dbReference type="VEuPathDB" id="VectorBase:PPAPM1_004076"/>
<accession>A0A1B0CZ73</accession>
<evidence type="ECO:0000313" key="7">
    <source>
        <dbReference type="Proteomes" id="UP000092462"/>
    </source>
</evidence>
<dbReference type="SUPFAM" id="SSF81324">
    <property type="entry name" value="Voltage-gated potassium channels"/>
    <property type="match status" value="1"/>
</dbReference>
<dbReference type="Pfam" id="PF00520">
    <property type="entry name" value="Ion_trans"/>
    <property type="match status" value="1"/>
</dbReference>
<reference evidence="6" key="1">
    <citation type="submission" date="2022-08" db="UniProtKB">
        <authorList>
            <consortium name="EnsemblMetazoa"/>
        </authorList>
    </citation>
    <scope>IDENTIFICATION</scope>
    <source>
        <strain evidence="6">Israel</strain>
    </source>
</reference>
<dbReference type="AlphaFoldDB" id="A0A1B0CZ73"/>
<keyword evidence="4" id="KW-0472">Membrane</keyword>
<dbReference type="InterPro" id="IPR005821">
    <property type="entry name" value="Ion_trans_dom"/>
</dbReference>
<name>A0A1B0CZ73_PHLPP</name>
<dbReference type="GO" id="GO:0001518">
    <property type="term" value="C:voltage-gated sodium channel complex"/>
    <property type="evidence" value="ECO:0007669"/>
    <property type="project" value="TreeGrafter"/>
</dbReference>
<proteinExistence type="predicted"/>
<dbReference type="Gene3D" id="1.10.287.70">
    <property type="match status" value="1"/>
</dbReference>
<keyword evidence="2" id="KW-0812">Transmembrane</keyword>
<evidence type="ECO:0000256" key="1">
    <source>
        <dbReference type="ARBA" id="ARBA00004141"/>
    </source>
</evidence>
<dbReference type="EnsemblMetazoa" id="PPAI000395-RA">
    <property type="protein sequence ID" value="PPAI000395-PA"/>
    <property type="gene ID" value="PPAI000395"/>
</dbReference>
<dbReference type="InterPro" id="IPR043203">
    <property type="entry name" value="VGCC_Ca_Na"/>
</dbReference>
<dbReference type="EMBL" id="AJVK01020668">
    <property type="status" value="NOT_ANNOTATED_CDS"/>
    <property type="molecule type" value="Genomic_DNA"/>
</dbReference>
<dbReference type="VEuPathDB" id="VectorBase:PPAI000395"/>
<evidence type="ECO:0000313" key="6">
    <source>
        <dbReference type="EnsemblMetazoa" id="PPAI000395-PA"/>
    </source>
</evidence>
<protein>
    <recommendedName>
        <fullName evidence="5">Ion transport domain-containing protein</fullName>
    </recommendedName>
</protein>